<proteinExistence type="predicted"/>
<keyword evidence="2" id="KW-1185">Reference proteome</keyword>
<sequence length="170" mass="19323">MKIALSLFPLAVCAARDAVSFHERLLQSETLKKRADYEEYLSQLAVFLDEIVHAYRKTEASLGLPLNRFFESDIPIMAYPRQAENGGGQGRQDGVEISDPHSLLMVSSVRDAMLYRESLLRNEAPPEVLRNQTEYLAHLARLLDSIKAEYRKVESRVGVPLARLLHQESR</sequence>
<reference evidence="1" key="1">
    <citation type="submission" date="2020-10" db="EMBL/GenBank/DDBJ databases">
        <title>Phylogeny of dyella-like bacteria.</title>
        <authorList>
            <person name="Fu J."/>
        </authorList>
    </citation>
    <scope>NUCLEOTIDE SEQUENCE</scope>
    <source>
        <strain evidence="1">DHON07</strain>
    </source>
</reference>
<dbReference type="EMBL" id="JADIKF010000039">
    <property type="protein sequence ID" value="MBM7130983.1"/>
    <property type="molecule type" value="Genomic_DNA"/>
</dbReference>
<dbReference type="RefSeq" id="WP_204632523.1">
    <property type="nucleotide sequence ID" value="NZ_BSOC01000002.1"/>
</dbReference>
<name>A0ABS2KII3_9GAMM</name>
<dbReference type="Proteomes" id="UP001430193">
    <property type="component" value="Unassembled WGS sequence"/>
</dbReference>
<evidence type="ECO:0000313" key="2">
    <source>
        <dbReference type="Proteomes" id="UP001430193"/>
    </source>
</evidence>
<gene>
    <name evidence="1" type="ORF">ISS99_15770</name>
</gene>
<protein>
    <submittedName>
        <fullName evidence="1">Uncharacterized protein</fullName>
    </submittedName>
</protein>
<accession>A0ABS2KII3</accession>
<comment type="caution">
    <text evidence="1">The sequence shown here is derived from an EMBL/GenBank/DDBJ whole genome shotgun (WGS) entry which is preliminary data.</text>
</comment>
<evidence type="ECO:0000313" key="1">
    <source>
        <dbReference type="EMBL" id="MBM7130983.1"/>
    </source>
</evidence>
<organism evidence="1 2">
    <name type="scientific">Dyella mobilis</name>
    <dbReference type="NCBI Taxonomy" id="1849582"/>
    <lineage>
        <taxon>Bacteria</taxon>
        <taxon>Pseudomonadati</taxon>
        <taxon>Pseudomonadota</taxon>
        <taxon>Gammaproteobacteria</taxon>
        <taxon>Lysobacterales</taxon>
        <taxon>Rhodanobacteraceae</taxon>
        <taxon>Dyella</taxon>
    </lineage>
</organism>